<keyword evidence="1" id="KW-1185">Reference proteome</keyword>
<protein>
    <submittedName>
        <fullName evidence="2">Uncharacterized protein</fullName>
    </submittedName>
</protein>
<organism evidence="1 2">
    <name type="scientific">Steinernema glaseri</name>
    <dbReference type="NCBI Taxonomy" id="37863"/>
    <lineage>
        <taxon>Eukaryota</taxon>
        <taxon>Metazoa</taxon>
        <taxon>Ecdysozoa</taxon>
        <taxon>Nematoda</taxon>
        <taxon>Chromadorea</taxon>
        <taxon>Rhabditida</taxon>
        <taxon>Tylenchina</taxon>
        <taxon>Panagrolaimomorpha</taxon>
        <taxon>Strongyloidoidea</taxon>
        <taxon>Steinernematidae</taxon>
        <taxon>Steinernema</taxon>
    </lineage>
</organism>
<proteinExistence type="predicted"/>
<sequence>MKTRGQRRLHVGNAGSAFI</sequence>
<dbReference type="AlphaFoldDB" id="A0A1I7YRW8"/>
<evidence type="ECO:0000313" key="2">
    <source>
        <dbReference type="WBParaSite" id="L893_g18861.t1"/>
    </source>
</evidence>
<dbReference type="Proteomes" id="UP000095287">
    <property type="component" value="Unplaced"/>
</dbReference>
<dbReference type="WBParaSite" id="L893_g18861.t1">
    <property type="protein sequence ID" value="L893_g18861.t1"/>
    <property type="gene ID" value="L893_g18861"/>
</dbReference>
<reference evidence="2" key="1">
    <citation type="submission" date="2016-11" db="UniProtKB">
        <authorList>
            <consortium name="WormBaseParasite"/>
        </authorList>
    </citation>
    <scope>IDENTIFICATION</scope>
</reference>
<name>A0A1I7YRW8_9BILA</name>
<evidence type="ECO:0000313" key="1">
    <source>
        <dbReference type="Proteomes" id="UP000095287"/>
    </source>
</evidence>
<accession>A0A1I7YRW8</accession>